<dbReference type="AlphaFoldDB" id="A0A8H6S616"/>
<sequence length="734" mass="81482">MPIYSSSPFDPAVFPGFNRRQGLLVARNNLRTPSPNAVERSLLTAATQGTVATSSPAAAGTIDSDTFFVPSQQTKTLETTYQAAYEALRSDHHALLAEVAQLKKAKAILDNDALSSLGDNIKLTTEVFELKDQVAVAEERIEVQEAKIAKLKSSLADAIYNREDFMGRLVESGKKLSGIKRKRQQDVSRLSKAEKALAEVQYSAEDMLEELEHLGEGLDGAIESLQEEEEDRVVDLTQSSDPADMSFYFSRSSLSTTSSTAHQSKNVLRCACKANVHLEQPSMTTEQLSFLDDIHEHLGFKSASGQTICLGKRRLGPPRNASRRGAYHQLIDAAKFVPRGADAYWNMKRILEYGCLNSFGDANSMQAIPQRDRAEYHASIFRQALSTCRLNILPVLQRIYNESATNPVWNALCERMAKAARDARTQDTNTFKNNLRILLPVPGVDFFCPPIEQGLGKAHRGLAHPQLRLLMMPWKDRILFPPLVYGATAESPLCPQAQILYDRIVTGTYQPSSKYFPSFCYPEDGWNPEAYQENLFTSVAIIRGIRLLLISRSGAAHEAEDDIAPGCLASIHNMRGVTAHVVAYVVVQIRLSISSLPQWTTKESKRYKFPELYQKVVAAFDDDSNPDFPNWGVETLEWLTKQVFGDALDDSDQEASGDESEDEAIAQRRKRASERVPQTFTHSHSLPPPPPRSSGAPPPSSSGQVSNTSPHTGRFIGHARISQERSSLQHERHP</sequence>
<keyword evidence="1" id="KW-0175">Coiled coil</keyword>
<organism evidence="3 4">
    <name type="scientific">Mycena indigotica</name>
    <dbReference type="NCBI Taxonomy" id="2126181"/>
    <lineage>
        <taxon>Eukaryota</taxon>
        <taxon>Fungi</taxon>
        <taxon>Dikarya</taxon>
        <taxon>Basidiomycota</taxon>
        <taxon>Agaricomycotina</taxon>
        <taxon>Agaricomycetes</taxon>
        <taxon>Agaricomycetidae</taxon>
        <taxon>Agaricales</taxon>
        <taxon>Marasmiineae</taxon>
        <taxon>Mycenaceae</taxon>
        <taxon>Mycena</taxon>
    </lineage>
</organism>
<dbReference type="OrthoDB" id="2998394at2759"/>
<dbReference type="InterPro" id="IPR046521">
    <property type="entry name" value="DUF6698"/>
</dbReference>
<feature type="coiled-coil region" evidence="1">
    <location>
        <begin position="190"/>
        <end position="228"/>
    </location>
</feature>
<name>A0A8H6S616_9AGAR</name>
<dbReference type="EMBL" id="JACAZF010000010">
    <property type="protein sequence ID" value="KAF7293539.1"/>
    <property type="molecule type" value="Genomic_DNA"/>
</dbReference>
<proteinExistence type="predicted"/>
<protein>
    <submittedName>
        <fullName evidence="3">Uncharacterized protein</fullName>
    </submittedName>
</protein>
<feature type="compositionally biased region" description="Basic and acidic residues" evidence="2">
    <location>
        <begin position="721"/>
        <end position="734"/>
    </location>
</feature>
<evidence type="ECO:0000313" key="3">
    <source>
        <dbReference type="EMBL" id="KAF7293539.1"/>
    </source>
</evidence>
<feature type="region of interest" description="Disordered" evidence="2">
    <location>
        <begin position="649"/>
        <end position="734"/>
    </location>
</feature>
<dbReference type="Proteomes" id="UP000636479">
    <property type="component" value="Unassembled WGS sequence"/>
</dbReference>
<dbReference type="GeneID" id="59350386"/>
<keyword evidence="4" id="KW-1185">Reference proteome</keyword>
<dbReference type="RefSeq" id="XP_037215702.1">
    <property type="nucleotide sequence ID" value="XM_037367870.1"/>
</dbReference>
<accession>A0A8H6S616</accession>
<evidence type="ECO:0000256" key="1">
    <source>
        <dbReference type="SAM" id="Coils"/>
    </source>
</evidence>
<evidence type="ECO:0000313" key="4">
    <source>
        <dbReference type="Proteomes" id="UP000636479"/>
    </source>
</evidence>
<feature type="coiled-coil region" evidence="1">
    <location>
        <begin position="85"/>
        <end position="154"/>
    </location>
</feature>
<comment type="caution">
    <text evidence="3">The sequence shown here is derived from an EMBL/GenBank/DDBJ whole genome shotgun (WGS) entry which is preliminary data.</text>
</comment>
<dbReference type="Pfam" id="PF20414">
    <property type="entry name" value="DUF6698"/>
    <property type="match status" value="1"/>
</dbReference>
<feature type="compositionally biased region" description="Acidic residues" evidence="2">
    <location>
        <begin position="649"/>
        <end position="664"/>
    </location>
</feature>
<feature type="compositionally biased region" description="Pro residues" evidence="2">
    <location>
        <begin position="686"/>
        <end position="700"/>
    </location>
</feature>
<gene>
    <name evidence="3" type="ORF">MIND_01132300</name>
</gene>
<evidence type="ECO:0000256" key="2">
    <source>
        <dbReference type="SAM" id="MobiDB-lite"/>
    </source>
</evidence>
<reference evidence="3" key="1">
    <citation type="submission" date="2020-05" db="EMBL/GenBank/DDBJ databases">
        <title>Mycena genomes resolve the evolution of fungal bioluminescence.</title>
        <authorList>
            <person name="Tsai I.J."/>
        </authorList>
    </citation>
    <scope>NUCLEOTIDE SEQUENCE</scope>
    <source>
        <strain evidence="3">171206Taipei</strain>
    </source>
</reference>